<proteinExistence type="predicted"/>
<dbReference type="STRING" id="754502.BJG93_05105"/>
<name>A0A1I9YEU3_9BURK</name>
<reference evidence="1" key="1">
    <citation type="submission" date="2016-09" db="EMBL/GenBank/DDBJ databases">
        <title>The Complete Genome of Burkholderia sprentiae wsm5005.</title>
        <authorList>
            <person name="De Meyer S."/>
            <person name="Wang P."/>
            <person name="Terpolilli J."/>
        </authorList>
    </citation>
    <scope>NUCLEOTIDE SEQUENCE [LARGE SCALE GENOMIC DNA]</scope>
    <source>
        <strain evidence="1">WSM5005</strain>
    </source>
</reference>
<organism evidence="1">
    <name type="scientific">Paraburkholderia sprentiae WSM5005</name>
    <dbReference type="NCBI Taxonomy" id="754502"/>
    <lineage>
        <taxon>Bacteria</taxon>
        <taxon>Pseudomonadati</taxon>
        <taxon>Pseudomonadota</taxon>
        <taxon>Betaproteobacteria</taxon>
        <taxon>Burkholderiales</taxon>
        <taxon>Burkholderiaceae</taxon>
        <taxon>Paraburkholderia</taxon>
    </lineage>
</organism>
<dbReference type="EMBL" id="CP017561">
    <property type="protein sequence ID" value="APA84826.1"/>
    <property type="molecule type" value="Genomic_DNA"/>
</dbReference>
<evidence type="ECO:0000313" key="1">
    <source>
        <dbReference type="EMBL" id="APA84826.1"/>
    </source>
</evidence>
<accession>A0A1I9YEU3</accession>
<dbReference type="AlphaFoldDB" id="A0A1I9YEU3"/>
<protein>
    <submittedName>
        <fullName evidence="1">Uncharacterized protein</fullName>
    </submittedName>
</protein>
<sequence>MTRDRWGASKRRTAVRDTQRRFFSCARGGIGITQHQGRAKTRAGLFARPSPRCDRDANACARVLLRAPVSSAQFADERA</sequence>
<gene>
    <name evidence="1" type="ORF">BJG93_05105</name>
</gene>